<protein>
    <submittedName>
        <fullName evidence="1">Uncharacterized protein</fullName>
    </submittedName>
</protein>
<evidence type="ECO:0000313" key="1">
    <source>
        <dbReference type="EMBL" id="CAB4039111.1"/>
    </source>
</evidence>
<evidence type="ECO:0000313" key="2">
    <source>
        <dbReference type="Proteomes" id="UP001152795"/>
    </source>
</evidence>
<dbReference type="Proteomes" id="UP001152795">
    <property type="component" value="Unassembled WGS sequence"/>
</dbReference>
<keyword evidence="2" id="KW-1185">Reference proteome</keyword>
<dbReference type="InterPro" id="IPR036465">
    <property type="entry name" value="vWFA_dom_sf"/>
</dbReference>
<dbReference type="SUPFAM" id="SSF53300">
    <property type="entry name" value="vWA-like"/>
    <property type="match status" value="1"/>
</dbReference>
<gene>
    <name evidence="1" type="ORF">PACLA_8A020356</name>
</gene>
<dbReference type="AlphaFoldDB" id="A0A6S7K6V6"/>
<name>A0A6S7K6V6_PARCT</name>
<dbReference type="PROSITE" id="PS50234">
    <property type="entry name" value="VWFA"/>
    <property type="match status" value="1"/>
</dbReference>
<organism evidence="1 2">
    <name type="scientific">Paramuricea clavata</name>
    <name type="common">Red gorgonian</name>
    <name type="synonym">Violescent sea-whip</name>
    <dbReference type="NCBI Taxonomy" id="317549"/>
    <lineage>
        <taxon>Eukaryota</taxon>
        <taxon>Metazoa</taxon>
        <taxon>Cnidaria</taxon>
        <taxon>Anthozoa</taxon>
        <taxon>Octocorallia</taxon>
        <taxon>Malacalcyonacea</taxon>
        <taxon>Plexauridae</taxon>
        <taxon>Paramuricea</taxon>
    </lineage>
</organism>
<dbReference type="InterPro" id="IPR002035">
    <property type="entry name" value="VWF_A"/>
</dbReference>
<dbReference type="OrthoDB" id="10464849at2759"/>
<dbReference type="Gene3D" id="3.40.50.410">
    <property type="entry name" value="von Willebrand factor, type A domain"/>
    <property type="match status" value="1"/>
</dbReference>
<feature type="non-terminal residue" evidence="1">
    <location>
        <position position="1"/>
    </location>
</feature>
<accession>A0A6S7K6V6</accession>
<comment type="caution">
    <text evidence="1">The sequence shown here is derived from an EMBL/GenBank/DDBJ whole genome shotgun (WGS) entry which is preliminary data.</text>
</comment>
<sequence length="272" mass="29355">MFSQASPLNARDTVQDVILLFTDGQPRSPKGSAVEKAMVVTETNKLKEKNVTIVGVAAGTPKLIKTFKKDIESWVTDSSEVAETSLETLDKDVDKLVNKIFNPLCKPRPGQCFCKGDSGGTFTAYMKKGEITTQVDWVIPITCTGGASYTVDPPNVNSGDRFGPGKHVITYSSSYTNHAGKSVDLKCPLHFTVVTCGCPSIQTVRPTGSPGVDGKYYVSWTEPEPNCPAQPSPSNPSKPSGRFSAGESIVTYKYRVANKFNLKCHVKIVVPA</sequence>
<reference evidence="1" key="1">
    <citation type="submission" date="2020-04" db="EMBL/GenBank/DDBJ databases">
        <authorList>
            <person name="Alioto T."/>
            <person name="Alioto T."/>
            <person name="Gomez Garrido J."/>
        </authorList>
    </citation>
    <scope>NUCLEOTIDE SEQUENCE</scope>
    <source>
        <strain evidence="1">A484AB</strain>
    </source>
</reference>
<proteinExistence type="predicted"/>
<dbReference type="EMBL" id="CACRXK020024961">
    <property type="protein sequence ID" value="CAB4039111.1"/>
    <property type="molecule type" value="Genomic_DNA"/>
</dbReference>